<name>Q6IIE8_DROME</name>
<dbReference type="EMBL" id="BK003118">
    <property type="protein sequence ID" value="DAA03318.1"/>
    <property type="molecule type" value="Genomic_DNA"/>
</dbReference>
<protein>
    <submittedName>
        <fullName evidence="2">HDC18546</fullName>
    </submittedName>
</protein>
<proteinExistence type="predicted"/>
<evidence type="ECO:0000313" key="2">
    <source>
        <dbReference type="EMBL" id="DAA03318.1"/>
    </source>
</evidence>
<accession>Q6IIE8</accession>
<organism evidence="2">
    <name type="scientific">Drosophila melanogaster</name>
    <name type="common">Fruit fly</name>
    <dbReference type="NCBI Taxonomy" id="7227"/>
    <lineage>
        <taxon>Eukaryota</taxon>
        <taxon>Metazoa</taxon>
        <taxon>Ecdysozoa</taxon>
        <taxon>Arthropoda</taxon>
        <taxon>Hexapoda</taxon>
        <taxon>Insecta</taxon>
        <taxon>Pterygota</taxon>
        <taxon>Neoptera</taxon>
        <taxon>Endopterygota</taxon>
        <taxon>Diptera</taxon>
        <taxon>Brachycera</taxon>
        <taxon>Muscomorpha</taxon>
        <taxon>Ephydroidea</taxon>
        <taxon>Drosophilidae</taxon>
        <taxon>Drosophila</taxon>
        <taxon>Sophophora</taxon>
    </lineage>
</organism>
<keyword evidence="1" id="KW-0732">Signal</keyword>
<evidence type="ECO:0000256" key="1">
    <source>
        <dbReference type="SAM" id="SignalP"/>
    </source>
</evidence>
<reference evidence="2" key="1">
    <citation type="journal article" date="2003" name="Genome Biol.">
        <title>An integrated gene annotation and transcriptional profiling approach towards the full gene content of the Drosophila genome.</title>
        <authorList>
            <person name="Hild M."/>
            <person name="Beckmann B."/>
            <person name="Haas S.A."/>
            <person name="Koch B."/>
            <person name="Solovyev V."/>
            <person name="Busold C."/>
            <person name="Fellenberg K."/>
            <person name="Boutros M."/>
            <person name="Vingron M."/>
            <person name="Sauer F."/>
            <person name="Hoheisel J.D."/>
            <person name="Paro R."/>
        </authorList>
    </citation>
    <scope>NUCLEOTIDE SEQUENCE</scope>
</reference>
<feature type="chain" id="PRO_5004275280" evidence="1">
    <location>
        <begin position="21"/>
        <end position="141"/>
    </location>
</feature>
<gene>
    <name evidence="2" type="ORF">HDC18546</name>
</gene>
<dbReference type="AlphaFoldDB" id="Q6IIE8"/>
<feature type="signal peptide" evidence="1">
    <location>
        <begin position="1"/>
        <end position="20"/>
    </location>
</feature>
<sequence length="141" mass="16012">MLLLLLLFQLLLQMWLPLLPLQLQLQAVSSCCQLTGWAAMGMGNGQWAPMGNDVTRGQWTMDDGRWTMDSGPLLALDELYPHTLPYAVVYISIMPFMTKCRELLLVVGIREKLIFDAVTGMHRECHIIWPKIDVTVLHICS</sequence>